<evidence type="ECO:0000313" key="6">
    <source>
        <dbReference type="EMBL" id="GAT94789.1"/>
    </source>
</evidence>
<protein>
    <submittedName>
        <fullName evidence="6">Calmodulin putative</fullName>
    </submittedName>
</protein>
<dbReference type="PANTHER" id="PTHR23048">
    <property type="entry name" value="MYOSIN LIGHT CHAIN 1, 3"/>
    <property type="match status" value="1"/>
</dbReference>
<name>A0A5K1TYN2_ENTHI</name>
<dbReference type="SMART" id="SM00054">
    <property type="entry name" value="EFh"/>
    <property type="match status" value="3"/>
</dbReference>
<dbReference type="OMA" id="RIDCESI"/>
<evidence type="ECO:0000256" key="2">
    <source>
        <dbReference type="ARBA" id="ARBA00022837"/>
    </source>
</evidence>
<evidence type="ECO:0000259" key="5">
    <source>
        <dbReference type="PROSITE" id="PS50222"/>
    </source>
</evidence>
<feature type="domain" description="EF-hand" evidence="5">
    <location>
        <begin position="84"/>
        <end position="119"/>
    </location>
</feature>
<dbReference type="Gene3D" id="1.10.238.10">
    <property type="entry name" value="EF-hand"/>
    <property type="match status" value="2"/>
</dbReference>
<keyword evidence="1" id="KW-0677">Repeat</keyword>
<dbReference type="VEuPathDB" id="AmoebaDB:EHI7A_038940"/>
<evidence type="ECO:0000256" key="1">
    <source>
        <dbReference type="ARBA" id="ARBA00022737"/>
    </source>
</evidence>
<dbReference type="SUPFAM" id="SSF47473">
    <property type="entry name" value="EF-hand"/>
    <property type="match status" value="1"/>
</dbReference>
<organism evidence="6 7">
    <name type="scientific">Entamoeba histolytica</name>
    <dbReference type="NCBI Taxonomy" id="5759"/>
    <lineage>
        <taxon>Eukaryota</taxon>
        <taxon>Amoebozoa</taxon>
        <taxon>Evosea</taxon>
        <taxon>Archamoebae</taxon>
        <taxon>Mastigamoebida</taxon>
        <taxon>Entamoebidae</taxon>
        <taxon>Entamoeba</taxon>
    </lineage>
</organism>
<dbReference type="VEuPathDB" id="AmoebaDB:KM1_069340"/>
<dbReference type="FunFam" id="1.10.238.10:FF:000001">
    <property type="entry name" value="Calmodulin 1"/>
    <property type="match status" value="1"/>
</dbReference>
<dbReference type="CDD" id="cd00051">
    <property type="entry name" value="EFh"/>
    <property type="match status" value="2"/>
</dbReference>
<dbReference type="GO" id="GO:0005509">
    <property type="term" value="F:calcium ion binding"/>
    <property type="evidence" value="ECO:0007669"/>
    <property type="project" value="InterPro"/>
</dbReference>
<dbReference type="VEuPathDB" id="AmoebaDB:EHI5A_055980"/>
<dbReference type="PROSITE" id="PS00018">
    <property type="entry name" value="EF_HAND_1"/>
    <property type="match status" value="1"/>
</dbReference>
<comment type="caution">
    <text evidence="6">The sequence shown here is derived from an EMBL/GenBank/DDBJ whole genome shotgun (WGS) entry which is preliminary data.</text>
</comment>
<dbReference type="InterPro" id="IPR011992">
    <property type="entry name" value="EF-hand-dom_pair"/>
</dbReference>
<dbReference type="PANTHER" id="PTHR23048:SF0">
    <property type="entry name" value="CALMODULIN LIKE 3"/>
    <property type="match status" value="1"/>
</dbReference>
<reference evidence="6 7" key="1">
    <citation type="submission" date="2016-05" db="EMBL/GenBank/DDBJ databases">
        <title>First whole genome sequencing of Entamoeba histolytica HM1:IMSS-clone-6.</title>
        <authorList>
            <person name="Mukherjee Avik.K."/>
            <person name="Izumyama S."/>
            <person name="Nakada-Tsukui K."/>
            <person name="Nozaki T."/>
        </authorList>
    </citation>
    <scope>NUCLEOTIDE SEQUENCE [LARGE SCALE GENOMIC DNA]</scope>
    <source>
        <strain evidence="6 7">HM1:IMSS clone 6</strain>
    </source>
</reference>
<dbReference type="SMR" id="A0A5K1TYN2"/>
<dbReference type="InterPro" id="IPR018247">
    <property type="entry name" value="EF_Hand_1_Ca_BS"/>
</dbReference>
<dbReference type="EMBL" id="BDEQ01000001">
    <property type="protein sequence ID" value="GAT94789.1"/>
    <property type="molecule type" value="Genomic_DNA"/>
</dbReference>
<accession>A0A5K1TYN2</accession>
<proteinExistence type="predicted"/>
<dbReference type="Proteomes" id="UP000078387">
    <property type="component" value="Unassembled WGS sequence"/>
</dbReference>
<dbReference type="InterPro" id="IPR002048">
    <property type="entry name" value="EF_hand_dom"/>
</dbReference>
<dbReference type="InterPro" id="IPR050230">
    <property type="entry name" value="CALM/Myosin/TropC-like"/>
</dbReference>
<evidence type="ECO:0000256" key="4">
    <source>
        <dbReference type="ARBA" id="ARBA00023175"/>
    </source>
</evidence>
<evidence type="ECO:0000313" key="7">
    <source>
        <dbReference type="Proteomes" id="UP000078387"/>
    </source>
</evidence>
<dbReference type="PROSITE" id="PS50222">
    <property type="entry name" value="EF_HAND_2"/>
    <property type="match status" value="3"/>
</dbReference>
<feature type="domain" description="EF-hand" evidence="5">
    <location>
        <begin position="11"/>
        <end position="46"/>
    </location>
</feature>
<dbReference type="GO" id="GO:0016460">
    <property type="term" value="C:myosin II complex"/>
    <property type="evidence" value="ECO:0007669"/>
    <property type="project" value="TreeGrafter"/>
</dbReference>
<dbReference type="AlphaFoldDB" id="A0A5K1TYN2"/>
<dbReference type="VEuPathDB" id="AmoebaDB:EHI_100270"/>
<evidence type="ECO:0000256" key="3">
    <source>
        <dbReference type="ARBA" id="ARBA00023123"/>
    </source>
</evidence>
<feature type="domain" description="EF-hand" evidence="5">
    <location>
        <begin position="47"/>
        <end position="82"/>
    </location>
</feature>
<dbReference type="Pfam" id="PF13499">
    <property type="entry name" value="EF-hand_7"/>
    <property type="match status" value="2"/>
</dbReference>
<gene>
    <name evidence="6" type="ORF">CL6EHI_100270</name>
</gene>
<keyword evidence="3" id="KW-0518">Myosin</keyword>
<dbReference type="VEuPathDB" id="AmoebaDB:EHI8A_037800"/>
<keyword evidence="2" id="KW-0106">Calcium</keyword>
<keyword evidence="4" id="KW-0505">Motor protein</keyword>
<sequence>MSEQKKVLTAEEQQEYKEAFQLFDKDNDNKLTAEELGTVMRALGANPTKQKISEIVKDYDKDNSGKFDQETFLTIMLEYGQEVDSTEDIKKAFEIFDKEKNGYISASELKHVLTTLGEKLTEQEVDDLLKEIGVEEGLINVDDFVKLITSK</sequence>